<proteinExistence type="predicted"/>
<accession>A0A084SZG8</accession>
<name>A0A084SZG8_9BACT</name>
<reference evidence="1 2" key="1">
    <citation type="submission" date="2014-07" db="EMBL/GenBank/DDBJ databases">
        <title>Draft Genome Sequence of Gephyronic Acid Producer, Cystobacter violaceus Strain Cb vi76.</title>
        <authorList>
            <person name="Stevens D.C."/>
            <person name="Young J."/>
            <person name="Carmichael R."/>
            <person name="Tan J."/>
            <person name="Taylor R.E."/>
        </authorList>
    </citation>
    <scope>NUCLEOTIDE SEQUENCE [LARGE SCALE GENOMIC DNA]</scope>
    <source>
        <strain evidence="1 2">Cb vi76</strain>
    </source>
</reference>
<dbReference type="InterPro" id="IPR056972">
    <property type="entry name" value="RHH_dom-containing"/>
</dbReference>
<gene>
    <name evidence="1" type="ORF">Q664_06710</name>
</gene>
<sequence>MSMKEDVETKRQINIKVDQEFFTRVKVKAAEKDISLQQLVEELLNGWLDGRFKVQQNRSK</sequence>
<dbReference type="Pfam" id="PF23807">
    <property type="entry name" value="RHH_10"/>
    <property type="match status" value="1"/>
</dbReference>
<dbReference type="Gene3D" id="1.10.1220.10">
    <property type="entry name" value="Met repressor-like"/>
    <property type="match status" value="1"/>
</dbReference>
<dbReference type="AlphaFoldDB" id="A0A084SZG8"/>
<evidence type="ECO:0000313" key="1">
    <source>
        <dbReference type="EMBL" id="KFA93853.1"/>
    </source>
</evidence>
<organism evidence="1 2">
    <name type="scientific">Archangium violaceum Cb vi76</name>
    <dbReference type="NCBI Taxonomy" id="1406225"/>
    <lineage>
        <taxon>Bacteria</taxon>
        <taxon>Pseudomonadati</taxon>
        <taxon>Myxococcota</taxon>
        <taxon>Myxococcia</taxon>
        <taxon>Myxococcales</taxon>
        <taxon>Cystobacterineae</taxon>
        <taxon>Archangiaceae</taxon>
        <taxon>Archangium</taxon>
    </lineage>
</organism>
<dbReference type="InterPro" id="IPR010985">
    <property type="entry name" value="Ribbon_hlx_hlx"/>
</dbReference>
<dbReference type="SUPFAM" id="SSF47598">
    <property type="entry name" value="Ribbon-helix-helix"/>
    <property type="match status" value="1"/>
</dbReference>
<dbReference type="Proteomes" id="UP000028547">
    <property type="component" value="Unassembled WGS sequence"/>
</dbReference>
<comment type="caution">
    <text evidence="1">The sequence shown here is derived from an EMBL/GenBank/DDBJ whole genome shotgun (WGS) entry which is preliminary data.</text>
</comment>
<dbReference type="EMBL" id="JPMI01000036">
    <property type="protein sequence ID" value="KFA93853.1"/>
    <property type="molecule type" value="Genomic_DNA"/>
</dbReference>
<evidence type="ECO:0008006" key="3">
    <source>
        <dbReference type="Google" id="ProtNLM"/>
    </source>
</evidence>
<dbReference type="InterPro" id="IPR013321">
    <property type="entry name" value="Arc_rbn_hlx_hlx"/>
</dbReference>
<protein>
    <recommendedName>
        <fullName evidence="3">CopG family transcriptional regulator</fullName>
    </recommendedName>
</protein>
<evidence type="ECO:0000313" key="2">
    <source>
        <dbReference type="Proteomes" id="UP000028547"/>
    </source>
</evidence>
<dbReference type="GO" id="GO:0006355">
    <property type="term" value="P:regulation of DNA-templated transcription"/>
    <property type="evidence" value="ECO:0007669"/>
    <property type="project" value="InterPro"/>
</dbReference>